<dbReference type="Gene3D" id="1.20.5.700">
    <property type="entry name" value="Single helix bin"/>
    <property type="match status" value="1"/>
</dbReference>
<dbReference type="GO" id="GO:0016020">
    <property type="term" value="C:membrane"/>
    <property type="evidence" value="ECO:0007669"/>
    <property type="project" value="UniProtKB-SubCell"/>
</dbReference>
<evidence type="ECO:0000256" key="17">
    <source>
        <dbReference type="ARBA" id="ARBA00060385"/>
    </source>
</evidence>
<feature type="non-terminal residue" evidence="20">
    <location>
        <position position="1"/>
    </location>
</feature>
<organism evidence="20 21">
    <name type="scientific">Cyclostephanos tholiformis</name>
    <dbReference type="NCBI Taxonomy" id="382380"/>
    <lineage>
        <taxon>Eukaryota</taxon>
        <taxon>Sar</taxon>
        <taxon>Stramenopiles</taxon>
        <taxon>Ochrophyta</taxon>
        <taxon>Bacillariophyta</taxon>
        <taxon>Coscinodiscophyceae</taxon>
        <taxon>Thalassiosirophycidae</taxon>
        <taxon>Stephanodiscales</taxon>
        <taxon>Stephanodiscaceae</taxon>
        <taxon>Cyclostephanos</taxon>
    </lineage>
</organism>
<keyword evidence="7" id="KW-0479">Metal-binding</keyword>
<comment type="cofactor">
    <cofactor evidence="15">
        <name>[2Fe-2S] cluster</name>
        <dbReference type="ChEBI" id="CHEBI:190135"/>
    </cofactor>
</comment>
<keyword evidence="12" id="KW-0411">Iron-sulfur</keyword>
<feature type="domain" description="Rieske" evidence="19">
    <location>
        <begin position="111"/>
        <end position="207"/>
    </location>
</feature>
<comment type="caution">
    <text evidence="20">The sequence shown here is derived from an EMBL/GenBank/DDBJ whole genome shotgun (WGS) entry which is preliminary data.</text>
</comment>
<dbReference type="InterPro" id="IPR014349">
    <property type="entry name" value="Rieske_Fe-S_prot"/>
</dbReference>
<evidence type="ECO:0000256" key="2">
    <source>
        <dbReference type="ARBA" id="ARBA00010651"/>
    </source>
</evidence>
<evidence type="ECO:0000256" key="9">
    <source>
        <dbReference type="ARBA" id="ARBA00022982"/>
    </source>
</evidence>
<keyword evidence="14" id="KW-1015">Disulfide bond</keyword>
<gene>
    <name evidence="20" type="ORF">ACHAXA_000132</name>
</gene>
<evidence type="ECO:0000256" key="12">
    <source>
        <dbReference type="ARBA" id="ARBA00023014"/>
    </source>
</evidence>
<evidence type="ECO:0000256" key="5">
    <source>
        <dbReference type="ARBA" id="ARBA00022692"/>
    </source>
</evidence>
<evidence type="ECO:0000256" key="3">
    <source>
        <dbReference type="ARBA" id="ARBA00012952"/>
    </source>
</evidence>
<feature type="signal peptide" evidence="18">
    <location>
        <begin position="1"/>
        <end position="27"/>
    </location>
</feature>
<dbReference type="PANTHER" id="PTHR10134">
    <property type="entry name" value="CYTOCHROME B-C1 COMPLEX SUBUNIT RIESKE, MITOCHONDRIAL"/>
    <property type="match status" value="1"/>
</dbReference>
<evidence type="ECO:0000256" key="14">
    <source>
        <dbReference type="ARBA" id="ARBA00023157"/>
    </source>
</evidence>
<keyword evidence="11" id="KW-0408">Iron</keyword>
<keyword evidence="18" id="KW-0732">Signal</keyword>
<sequence>ALLLCVLTTTMKLLSLLSAALIGSSAAFSPARVNVQQRSSALAPASMAAAEGEYYIDQERRNLMNLILVGSAAVTVGGLAVPYILFFVPPGAGGGTGGTAAKDALGNEILLKEYLASKKPGDHSLAQGLKGDATYLIVKDDGTLETYGLNAVCTHLGCVVPWSAANNKFMCPCHGSQYAPTGAVVRGPAPLPLALAHIDTDDKGTIVFSTWSETDFRTDGKPWWI</sequence>
<dbReference type="Gene3D" id="2.102.10.10">
    <property type="entry name" value="Rieske [2Fe-2S] iron-sulphur domain"/>
    <property type="match status" value="1"/>
</dbReference>
<keyword evidence="10" id="KW-1133">Transmembrane helix</keyword>
<dbReference type="GO" id="GO:0046872">
    <property type="term" value="F:metal ion binding"/>
    <property type="evidence" value="ECO:0007669"/>
    <property type="project" value="UniProtKB-KW"/>
</dbReference>
<dbReference type="Pfam" id="PF00355">
    <property type="entry name" value="Rieske"/>
    <property type="match status" value="1"/>
</dbReference>
<evidence type="ECO:0000256" key="18">
    <source>
        <dbReference type="SAM" id="SignalP"/>
    </source>
</evidence>
<evidence type="ECO:0000313" key="20">
    <source>
        <dbReference type="EMBL" id="KAL3822064.1"/>
    </source>
</evidence>
<evidence type="ECO:0000256" key="1">
    <source>
        <dbReference type="ARBA" id="ARBA00004167"/>
    </source>
</evidence>
<dbReference type="PRINTS" id="PR00162">
    <property type="entry name" value="RIESKE"/>
</dbReference>
<dbReference type="PROSITE" id="PS51296">
    <property type="entry name" value="RIESKE"/>
    <property type="match status" value="1"/>
</dbReference>
<evidence type="ECO:0000256" key="4">
    <source>
        <dbReference type="ARBA" id="ARBA00022448"/>
    </source>
</evidence>
<dbReference type="AlphaFoldDB" id="A0ABD3SC17"/>
<dbReference type="Proteomes" id="UP001530377">
    <property type="component" value="Unassembled WGS sequence"/>
</dbReference>
<keyword evidence="21" id="KW-1185">Reference proteome</keyword>
<dbReference type="GO" id="GO:0009496">
    <property type="term" value="F:plastoquinol--plastocyanin reductase activity"/>
    <property type="evidence" value="ECO:0007669"/>
    <property type="project" value="UniProtKB-EC"/>
</dbReference>
<dbReference type="InterPro" id="IPR036922">
    <property type="entry name" value="Rieske_2Fe-2S_sf"/>
</dbReference>
<keyword evidence="5" id="KW-0812">Transmembrane</keyword>
<evidence type="ECO:0000256" key="7">
    <source>
        <dbReference type="ARBA" id="ARBA00022723"/>
    </source>
</evidence>
<evidence type="ECO:0000313" key="21">
    <source>
        <dbReference type="Proteomes" id="UP001530377"/>
    </source>
</evidence>
<evidence type="ECO:0000256" key="13">
    <source>
        <dbReference type="ARBA" id="ARBA00023136"/>
    </source>
</evidence>
<dbReference type="InterPro" id="IPR057415">
    <property type="entry name" value="TM_PetC"/>
</dbReference>
<evidence type="ECO:0000256" key="8">
    <source>
        <dbReference type="ARBA" id="ARBA00022967"/>
    </source>
</evidence>
<dbReference type="GO" id="GO:0009579">
    <property type="term" value="C:thylakoid"/>
    <property type="evidence" value="ECO:0007669"/>
    <property type="project" value="UniProtKB-SubCell"/>
</dbReference>
<keyword evidence="13" id="KW-0472">Membrane</keyword>
<accession>A0ABD3SC17</accession>
<evidence type="ECO:0000256" key="16">
    <source>
        <dbReference type="ARBA" id="ARBA00047828"/>
    </source>
</evidence>
<dbReference type="InterPro" id="IPR017941">
    <property type="entry name" value="Rieske_2Fe-2S"/>
</dbReference>
<name>A0ABD3SC17_9STRA</name>
<evidence type="ECO:0000256" key="11">
    <source>
        <dbReference type="ARBA" id="ARBA00023004"/>
    </source>
</evidence>
<dbReference type="NCBIfam" id="NF010001">
    <property type="entry name" value="PRK13474.1"/>
    <property type="match status" value="1"/>
</dbReference>
<keyword evidence="9" id="KW-0249">Electron transport</keyword>
<evidence type="ECO:0000256" key="15">
    <source>
        <dbReference type="ARBA" id="ARBA00034078"/>
    </source>
</evidence>
<comment type="similarity">
    <text evidence="2">Belongs to the Rieske iron-sulfur protein family.</text>
</comment>
<dbReference type="EMBL" id="JALLPB020000075">
    <property type="protein sequence ID" value="KAL3822064.1"/>
    <property type="molecule type" value="Genomic_DNA"/>
</dbReference>
<feature type="chain" id="PRO_5044741135" description="plastoquinol--plastocyanin reductase" evidence="18">
    <location>
        <begin position="28"/>
        <end position="225"/>
    </location>
</feature>
<keyword evidence="6" id="KW-0001">2Fe-2S</keyword>
<evidence type="ECO:0000259" key="19">
    <source>
        <dbReference type="PROSITE" id="PS51296"/>
    </source>
</evidence>
<comment type="subcellular location">
    <subcellularLocation>
        <location evidence="1">Membrane</location>
        <topology evidence="1">Single-pass membrane protein</topology>
    </subcellularLocation>
    <subcellularLocation>
        <location evidence="17">Thylakoid</location>
    </subcellularLocation>
</comment>
<dbReference type="SUPFAM" id="SSF50022">
    <property type="entry name" value="ISP domain"/>
    <property type="match status" value="1"/>
</dbReference>
<dbReference type="Pfam" id="PF25471">
    <property type="entry name" value="TM_PetC"/>
    <property type="match status" value="1"/>
</dbReference>
<evidence type="ECO:0000256" key="10">
    <source>
        <dbReference type="ARBA" id="ARBA00022989"/>
    </source>
</evidence>
<dbReference type="FunFam" id="2.102.10.10:FF:000007">
    <property type="entry name" value="Cytochrome b6-f complex iron-sulfur subunit"/>
    <property type="match status" value="1"/>
</dbReference>
<dbReference type="EC" id="7.1.1.6" evidence="3"/>
<keyword evidence="8" id="KW-1278">Translocase</keyword>
<comment type="catalytic activity">
    <reaction evidence="16">
        <text>2 oxidized [plastocyanin] + a plastoquinol + 2 H(+)(in) = 2 reduced [plastocyanin] + a plastoquinone + 4 H(+)(out)</text>
        <dbReference type="Rhea" id="RHEA:22148"/>
        <dbReference type="Rhea" id="RHEA-COMP:9561"/>
        <dbReference type="Rhea" id="RHEA-COMP:9562"/>
        <dbReference type="Rhea" id="RHEA-COMP:10039"/>
        <dbReference type="Rhea" id="RHEA-COMP:10040"/>
        <dbReference type="ChEBI" id="CHEBI:15378"/>
        <dbReference type="ChEBI" id="CHEBI:17757"/>
        <dbReference type="ChEBI" id="CHEBI:29036"/>
        <dbReference type="ChEBI" id="CHEBI:49552"/>
        <dbReference type="ChEBI" id="CHEBI:62192"/>
        <dbReference type="EC" id="7.1.1.6"/>
    </reaction>
</comment>
<dbReference type="GO" id="GO:0051537">
    <property type="term" value="F:2 iron, 2 sulfur cluster binding"/>
    <property type="evidence" value="ECO:0007669"/>
    <property type="project" value="UniProtKB-KW"/>
</dbReference>
<evidence type="ECO:0000256" key="6">
    <source>
        <dbReference type="ARBA" id="ARBA00022714"/>
    </source>
</evidence>
<reference evidence="20 21" key="1">
    <citation type="submission" date="2024-10" db="EMBL/GenBank/DDBJ databases">
        <title>Updated reference genomes for cyclostephanoid diatoms.</title>
        <authorList>
            <person name="Roberts W.R."/>
            <person name="Alverson A.J."/>
        </authorList>
    </citation>
    <scope>NUCLEOTIDE SEQUENCE [LARGE SCALE GENOMIC DNA]</scope>
    <source>
        <strain evidence="20 21">AJA228-03</strain>
    </source>
</reference>
<protein>
    <recommendedName>
        <fullName evidence="3">plastoquinol--plastocyanin reductase</fullName>
        <ecNumber evidence="3">7.1.1.6</ecNumber>
    </recommendedName>
</protein>
<proteinExistence type="inferred from homology"/>
<dbReference type="CDD" id="cd03471">
    <property type="entry name" value="Rieske_cytochrome_b6f"/>
    <property type="match status" value="1"/>
</dbReference>
<keyword evidence="4" id="KW-0813">Transport</keyword>
<dbReference type="InterPro" id="IPR005805">
    <property type="entry name" value="Rieske_Fe-S_prot_C"/>
</dbReference>